<gene>
    <name evidence="4" type="ORF">MPIPNATIZW_LOCUS18302</name>
</gene>
<accession>A0ABP0ALS9</accession>
<protein>
    <recommendedName>
        <fullName evidence="3">GAGE domain-containing protein</fullName>
    </recommendedName>
</protein>
<organism evidence="4 5">
    <name type="scientific">Pipistrellus nathusii</name>
    <name type="common">Nathusius' pipistrelle</name>
    <dbReference type="NCBI Taxonomy" id="59473"/>
    <lineage>
        <taxon>Eukaryota</taxon>
        <taxon>Metazoa</taxon>
        <taxon>Chordata</taxon>
        <taxon>Craniata</taxon>
        <taxon>Vertebrata</taxon>
        <taxon>Euteleostomi</taxon>
        <taxon>Mammalia</taxon>
        <taxon>Eutheria</taxon>
        <taxon>Laurasiatheria</taxon>
        <taxon>Chiroptera</taxon>
        <taxon>Yangochiroptera</taxon>
        <taxon>Vespertilionidae</taxon>
        <taxon>Pipistrellus</taxon>
    </lineage>
</organism>
<keyword evidence="5" id="KW-1185">Reference proteome</keyword>
<evidence type="ECO:0000259" key="3">
    <source>
        <dbReference type="SMART" id="SM01379"/>
    </source>
</evidence>
<sequence length="114" mass="12307">MSWILTSKDDWSSILVEDEESEQQVGPVVDQQPSDEKPKQEESPSESQDVTPEEEHADAGAPEVQGTDMEADTQELAKPIIGPEGGDDPDVIGHAYGNPEPIEMPETGEGKPPI</sequence>
<comment type="similarity">
    <text evidence="1">Belongs to the GAGE family.</text>
</comment>
<dbReference type="InterPro" id="IPR008625">
    <property type="entry name" value="GAGE_fam"/>
</dbReference>
<proteinExistence type="inferred from homology"/>
<dbReference type="SMART" id="SM01379">
    <property type="entry name" value="GAGE"/>
    <property type="match status" value="1"/>
</dbReference>
<dbReference type="InterPro" id="IPR031320">
    <property type="entry name" value="GAGE"/>
</dbReference>
<evidence type="ECO:0000256" key="2">
    <source>
        <dbReference type="SAM" id="MobiDB-lite"/>
    </source>
</evidence>
<dbReference type="Proteomes" id="UP001314169">
    <property type="component" value="Chromosome X"/>
</dbReference>
<name>A0ABP0ALS9_PIPNA</name>
<reference evidence="4" key="1">
    <citation type="submission" date="2023-12" db="EMBL/GenBank/DDBJ databases">
        <authorList>
            <person name="Brown T."/>
        </authorList>
    </citation>
    <scope>NUCLEOTIDE SEQUENCE</scope>
</reference>
<evidence type="ECO:0000313" key="4">
    <source>
        <dbReference type="EMBL" id="CAK6449996.1"/>
    </source>
</evidence>
<evidence type="ECO:0000313" key="5">
    <source>
        <dbReference type="Proteomes" id="UP001314169"/>
    </source>
</evidence>
<dbReference type="PANTHER" id="PTHR14047">
    <property type="entry name" value="P ANTIGEN FAMILY MEMBER 5-RELATED"/>
    <property type="match status" value="1"/>
</dbReference>
<evidence type="ECO:0000256" key="1">
    <source>
        <dbReference type="ARBA" id="ARBA00007043"/>
    </source>
</evidence>
<dbReference type="EMBL" id="OY882879">
    <property type="protein sequence ID" value="CAK6449996.1"/>
    <property type="molecule type" value="Genomic_DNA"/>
</dbReference>
<dbReference type="Pfam" id="PF05831">
    <property type="entry name" value="GAGE"/>
    <property type="match status" value="1"/>
</dbReference>
<feature type="region of interest" description="Disordered" evidence="2">
    <location>
        <begin position="1"/>
        <end position="114"/>
    </location>
</feature>
<feature type="domain" description="GAGE" evidence="3">
    <location>
        <begin position="1"/>
        <end position="114"/>
    </location>
</feature>